<gene>
    <name evidence="3" type="primary">rsmD</name>
    <name evidence="3" type="ORF">C7B43_02130</name>
</gene>
<comment type="caution">
    <text evidence="3">The sequence shown here is derived from an EMBL/GenBank/DDBJ whole genome shotgun (WGS) entry which is preliminary data.</text>
</comment>
<dbReference type="AlphaFoldDB" id="A0A2T2XAN9"/>
<dbReference type="Gene3D" id="3.40.50.150">
    <property type="entry name" value="Vaccinia Virus protein VP39"/>
    <property type="match status" value="1"/>
</dbReference>
<keyword evidence="2 3" id="KW-0808">Transferase</keyword>
<dbReference type="InterPro" id="IPR004398">
    <property type="entry name" value="RNA_MeTrfase_RsmD"/>
</dbReference>
<dbReference type="PIRSF" id="PIRSF004553">
    <property type="entry name" value="CHP00095"/>
    <property type="match status" value="1"/>
</dbReference>
<reference evidence="3 4" key="1">
    <citation type="journal article" date="2014" name="BMC Genomics">
        <title>Comparison of environmental and isolate Sulfobacillus genomes reveals diverse carbon, sulfur, nitrogen, and hydrogen metabolisms.</title>
        <authorList>
            <person name="Justice N.B."/>
            <person name="Norman A."/>
            <person name="Brown C.T."/>
            <person name="Singh A."/>
            <person name="Thomas B.C."/>
            <person name="Banfield J.F."/>
        </authorList>
    </citation>
    <scope>NUCLEOTIDE SEQUENCE [LARGE SCALE GENOMIC DNA]</scope>
    <source>
        <strain evidence="3">AMDSBA1</strain>
    </source>
</reference>
<dbReference type="InterPro" id="IPR002052">
    <property type="entry name" value="DNA_methylase_N6_adenine_CS"/>
</dbReference>
<evidence type="ECO:0000256" key="2">
    <source>
        <dbReference type="ARBA" id="ARBA00022679"/>
    </source>
</evidence>
<organism evidence="3 4">
    <name type="scientific">Sulfobacillus benefaciens</name>
    <dbReference type="NCBI Taxonomy" id="453960"/>
    <lineage>
        <taxon>Bacteria</taxon>
        <taxon>Bacillati</taxon>
        <taxon>Bacillota</taxon>
        <taxon>Clostridia</taxon>
        <taxon>Eubacteriales</taxon>
        <taxon>Clostridiales Family XVII. Incertae Sedis</taxon>
        <taxon>Sulfobacillus</taxon>
    </lineage>
</organism>
<dbReference type="PANTHER" id="PTHR43542">
    <property type="entry name" value="METHYLTRANSFERASE"/>
    <property type="match status" value="1"/>
</dbReference>
<dbReference type="PANTHER" id="PTHR43542:SF1">
    <property type="entry name" value="METHYLTRANSFERASE"/>
    <property type="match status" value="1"/>
</dbReference>
<dbReference type="GO" id="GO:0031167">
    <property type="term" value="P:rRNA methylation"/>
    <property type="evidence" value="ECO:0007669"/>
    <property type="project" value="InterPro"/>
</dbReference>
<dbReference type="SUPFAM" id="SSF53335">
    <property type="entry name" value="S-adenosyl-L-methionine-dependent methyltransferases"/>
    <property type="match status" value="1"/>
</dbReference>
<dbReference type="NCBIfam" id="TIGR00095">
    <property type="entry name" value="16S rRNA (guanine(966)-N(2))-methyltransferase RsmD"/>
    <property type="match status" value="1"/>
</dbReference>
<dbReference type="GO" id="GO:0008168">
    <property type="term" value="F:methyltransferase activity"/>
    <property type="evidence" value="ECO:0007669"/>
    <property type="project" value="UniProtKB-KW"/>
</dbReference>
<dbReference type="GO" id="GO:0003676">
    <property type="term" value="F:nucleic acid binding"/>
    <property type="evidence" value="ECO:0007669"/>
    <property type="project" value="InterPro"/>
</dbReference>
<dbReference type="InterPro" id="IPR029063">
    <property type="entry name" value="SAM-dependent_MTases_sf"/>
</dbReference>
<keyword evidence="1 3" id="KW-0489">Methyltransferase</keyword>
<dbReference type="Proteomes" id="UP000242699">
    <property type="component" value="Unassembled WGS sequence"/>
</dbReference>
<dbReference type="CDD" id="cd02440">
    <property type="entry name" value="AdoMet_MTases"/>
    <property type="match status" value="1"/>
</dbReference>
<accession>A0A2T2XAN9</accession>
<dbReference type="Pfam" id="PF03602">
    <property type="entry name" value="Cons_hypoth95"/>
    <property type="match status" value="1"/>
</dbReference>
<evidence type="ECO:0000313" key="3">
    <source>
        <dbReference type="EMBL" id="PSR31516.1"/>
    </source>
</evidence>
<evidence type="ECO:0000256" key="1">
    <source>
        <dbReference type="ARBA" id="ARBA00022603"/>
    </source>
</evidence>
<dbReference type="PROSITE" id="PS00092">
    <property type="entry name" value="N6_MTASE"/>
    <property type="match status" value="1"/>
</dbReference>
<name>A0A2T2XAN9_9FIRM</name>
<evidence type="ECO:0000313" key="4">
    <source>
        <dbReference type="Proteomes" id="UP000242699"/>
    </source>
</evidence>
<dbReference type="EMBL" id="PXYT01000002">
    <property type="protein sequence ID" value="PSR31516.1"/>
    <property type="molecule type" value="Genomic_DNA"/>
</dbReference>
<protein>
    <submittedName>
        <fullName evidence="3">16S rRNA (Guanine(966)-N(2))-methyltransferase RsmD</fullName>
    </submittedName>
</protein>
<proteinExistence type="predicted"/>
<sequence>MRIVGGELSGRRIMAPGGHFTRPTGERVREAAFNSLKDRLAGARVLDLYAGSGAMGLESLSWGAQDCLFVEPNRQAQASIRTNIAILAVQQWAELWPVTAERAVTELLEQNRIFDLIVCDPPWREGVTEVIRRSLSALLDHGGTLLVEHPTGRDFGPFENLVLRRQRKYGGTMLSYWTWEIVP</sequence>